<dbReference type="GO" id="GO:0051301">
    <property type="term" value="P:cell division"/>
    <property type="evidence" value="ECO:0007669"/>
    <property type="project" value="UniProtKB-KW"/>
</dbReference>
<keyword evidence="4" id="KW-0132">Cell division</keyword>
<feature type="coiled-coil region" evidence="9">
    <location>
        <begin position="406"/>
        <end position="496"/>
    </location>
</feature>
<dbReference type="Proteomes" id="UP000095285">
    <property type="component" value="Unassembled WGS sequence"/>
</dbReference>
<comment type="similarity">
    <text evidence="2">Belongs to the SMC family. SMC3 subfamily.</text>
</comment>
<dbReference type="eggNOG" id="KOG0964">
    <property type="taxonomic scope" value="Eukaryota"/>
</dbReference>
<feature type="coiled-coil region" evidence="9">
    <location>
        <begin position="762"/>
        <end position="923"/>
    </location>
</feature>
<dbReference type="InterPro" id="IPR008271">
    <property type="entry name" value="Ser/Thr_kinase_AS"/>
</dbReference>
<evidence type="ECO:0000256" key="4">
    <source>
        <dbReference type="ARBA" id="ARBA00022618"/>
    </source>
</evidence>
<evidence type="ECO:0000313" key="12">
    <source>
        <dbReference type="WBParaSite" id="EN70_3549"/>
    </source>
</evidence>
<dbReference type="GO" id="GO:0051276">
    <property type="term" value="P:chromosome organization"/>
    <property type="evidence" value="ECO:0007669"/>
    <property type="project" value="InterPro"/>
</dbReference>
<feature type="coiled-coil region" evidence="9">
    <location>
        <begin position="179"/>
        <end position="378"/>
    </location>
</feature>
<evidence type="ECO:0000256" key="8">
    <source>
        <dbReference type="ARBA" id="ARBA00023306"/>
    </source>
</evidence>
<dbReference type="SUPFAM" id="SSF75553">
    <property type="entry name" value="Smc hinge domain"/>
    <property type="match status" value="1"/>
</dbReference>
<dbReference type="SMART" id="SM00968">
    <property type="entry name" value="SMC_hinge"/>
    <property type="match status" value="1"/>
</dbReference>
<dbReference type="Pfam" id="PF00069">
    <property type="entry name" value="Pkinase"/>
    <property type="match status" value="1"/>
</dbReference>
<dbReference type="InterPro" id="IPR041741">
    <property type="entry name" value="SMC3_ABC_euk"/>
</dbReference>
<dbReference type="GO" id="GO:0005634">
    <property type="term" value="C:nucleus"/>
    <property type="evidence" value="ECO:0007669"/>
    <property type="project" value="UniProtKB-SubCell"/>
</dbReference>
<dbReference type="Gene3D" id="1.10.510.10">
    <property type="entry name" value="Transferase(Phosphotransferase) domain 1"/>
    <property type="match status" value="2"/>
</dbReference>
<dbReference type="SUPFAM" id="SSF52540">
    <property type="entry name" value="P-loop containing nucleoside triphosphate hydrolases"/>
    <property type="match status" value="1"/>
</dbReference>
<dbReference type="Gene3D" id="3.40.50.300">
    <property type="entry name" value="P-loop containing nucleotide triphosphate hydrolases"/>
    <property type="match status" value="2"/>
</dbReference>
<keyword evidence="5" id="KW-0498">Mitosis</keyword>
<dbReference type="GO" id="GO:0005524">
    <property type="term" value="F:ATP binding"/>
    <property type="evidence" value="ECO:0007669"/>
    <property type="project" value="InterPro"/>
</dbReference>
<evidence type="ECO:0000256" key="9">
    <source>
        <dbReference type="SAM" id="Coils"/>
    </source>
</evidence>
<name>A0A1I7VKH1_LOALO</name>
<feature type="domain" description="Protein kinase" evidence="10">
    <location>
        <begin position="1096"/>
        <end position="1473"/>
    </location>
</feature>
<dbReference type="InterPro" id="IPR000719">
    <property type="entry name" value="Prot_kinase_dom"/>
</dbReference>
<dbReference type="InterPro" id="IPR036277">
    <property type="entry name" value="SMC_hinge_sf"/>
</dbReference>
<evidence type="ECO:0000256" key="2">
    <source>
        <dbReference type="ARBA" id="ARBA00005917"/>
    </source>
</evidence>
<dbReference type="Gene3D" id="3.30.70.1620">
    <property type="match status" value="1"/>
</dbReference>
<evidence type="ECO:0000313" key="11">
    <source>
        <dbReference type="Proteomes" id="UP000095285"/>
    </source>
</evidence>
<dbReference type="FunFam" id="3.40.50.300:FF:000424">
    <property type="entry name" value="Structural maintenance of chromosomes 3"/>
    <property type="match status" value="1"/>
</dbReference>
<dbReference type="CDD" id="cd03272">
    <property type="entry name" value="ABC_SMC3_euk"/>
    <property type="match status" value="1"/>
</dbReference>
<protein>
    <recommendedName>
        <fullName evidence="3">Structural maintenance of chromosomes protein 3</fullName>
    </recommendedName>
</protein>
<comment type="subcellular location">
    <subcellularLocation>
        <location evidence="1">Nucleus</location>
    </subcellularLocation>
</comment>
<proteinExistence type="inferred from homology"/>
<reference evidence="12" key="2">
    <citation type="submission" date="2016-11" db="UniProtKB">
        <authorList>
            <consortium name="WormBaseParasite"/>
        </authorList>
    </citation>
    <scope>IDENTIFICATION</scope>
</reference>
<dbReference type="InterPro" id="IPR003395">
    <property type="entry name" value="RecF/RecN/SMC_N"/>
</dbReference>
<evidence type="ECO:0000256" key="3">
    <source>
        <dbReference type="ARBA" id="ARBA00018690"/>
    </source>
</evidence>
<dbReference type="FunFam" id="3.40.50.300:FF:000370">
    <property type="entry name" value="Structural maintenance of chromosomes 3"/>
    <property type="match status" value="1"/>
</dbReference>
<dbReference type="GO" id="GO:0016887">
    <property type="term" value="F:ATP hydrolysis activity"/>
    <property type="evidence" value="ECO:0007669"/>
    <property type="project" value="InterPro"/>
</dbReference>
<dbReference type="SMART" id="SM00220">
    <property type="entry name" value="S_TKc"/>
    <property type="match status" value="1"/>
</dbReference>
<sequence>MYIKEVNISGFRSYRETTVNDFSPRHNVVVGRNGSGKSNFFFAIQFVLSDEFSHLKAEQRQGLIHEGTGDRVTTASVEIVFDNADHRIVAIEANEVRVLRRVSMKKDQYFIDAKLVARSDVVNLMESAGFSRSNPYYIVKQGKINELATSPDSHRLKLLREVAGTRVYDERKDESLKILRETNAKSEKIETLLAFIEERLKTLEEEKEDLKEYQKWDKMKRSIEYMIYDNELKEARKKLDKLAEQREEMNTRQSKVTNDLLNAQNRALQASAEQRKLEARFKGMREEKEALLAEQTERVQRKTELELLINDLREDVEKERFGRDKAEDVLNKLKTDIAAKEEELNTIVPKYKALVEDAARLNTDIRIAEQRCKELYAKQGYRDQYKTVEERDKILQKEIRFYDRQLQDIHEQIAGIEKSLQDEEQEEQQLHQKIMEIGLGAEEFVDKLTKMNQDMADLRRRLDEASVAQQEASREEKTSRDNLEAVKIDVQQAEQDFRRLVPKSVMNGVDSVRHVLDHFRAQNRNGQYDTVLNGYRGIVIELFRCDKAYYQAVEVTTGNRLFYHVVDDDRIAMKIMKEINQQKLLGEINFFPLNRLIAKPRREVNDPEARLLIDGMEYEPVYGVVFRHIFGNVAVVRSMLAGNRLAKREGFDCVTFEGDQMSRRGEMTGGFLDVKRSRLELYSTVQYMHARKIEFEEALEKAIHANNDKASNVEKLRIEVDTLEREVLYLKDKHRAASEKKRYLSQQLQQSAKNKEPKIGQCLYLRNRIREMEATKESLQRQLGTPLLSQLSDEEKNMLDQLQEDIKEKKKRLDSVSRSRTELESTKLRLENQLTTNLHRKRESLQSKIHDISVDEKRNHLQSEMAELKSVNNRLSEIITRLSELEEHLGEFEVSDEKLTRELEDCQEQQKDLEAQVADFSKQVDLICTKQSAMQTKREEITKKIRELGSLPMDSKNYESYSLKQLDKKLSEALEQLKKYENVNKKALDQFVQASSQKEDLAKRMDEHRANQKAISDLLIVLDQRKYEAIQLTFKQVSKNFHTVFDKLVPGGYGSLVMRVSHDEDSQPSQDQSDLHQIETFTGVGIRVSFTGTSETREMQQLSGGQKSLVALALIFAIQKCDPAPFYLFDEIDAALDAQHRKAVADMIHELSENAQFITTTFRPELLDSAEKYYGVRFRNKVSHIDIVSKEQAFDFVEDDQTHVEILLRDMDLIHEQSAIELPSKKKVKLRMKNLRLHSWGVFSNVYRGTLLTPGPRKEIALKKTWPGMGLDDTSLFTINICETMIFEYLPQTMSNIVKQIGGKYPDYIEIKLYSWQLFNGLTYLSNNHICHRDIKPQNLLIEPISGVLKIADFGSAKFMRKMTKSTSYQYYLDVWSGGCVLGEITKGSILFPGKDAKHQFKLVVDALGSPDETELMDMKAAIPIAGDRIAPRGLRSILPYASEEIIDILQRILVYSPKKRLCGKMFLSDPFFQELFVPNKRRTNGTFVSDVISLDDLQKVPDEQSIRLGPESKNEKFNFLSMQELCSSLINGHQDLRRDLGCRGTGWETISLYMSIAGMNCSRAYYWHEVLPDMRLHEENQKDRSSPSRNKAYPLSVLDVGLKSNDNQTL</sequence>
<dbReference type="InterPro" id="IPR011009">
    <property type="entry name" value="Kinase-like_dom_sf"/>
</dbReference>
<dbReference type="GO" id="GO:0004672">
    <property type="term" value="F:protein kinase activity"/>
    <property type="evidence" value="ECO:0007669"/>
    <property type="project" value="InterPro"/>
</dbReference>
<evidence type="ECO:0000256" key="5">
    <source>
        <dbReference type="ARBA" id="ARBA00022776"/>
    </source>
</evidence>
<accession>A0A1I7VKH1</accession>
<evidence type="ECO:0000259" key="10">
    <source>
        <dbReference type="PROSITE" id="PS50011"/>
    </source>
</evidence>
<dbReference type="Pfam" id="PF02463">
    <property type="entry name" value="SMC_N"/>
    <property type="match status" value="1"/>
</dbReference>
<evidence type="ECO:0000256" key="1">
    <source>
        <dbReference type="ARBA" id="ARBA00004123"/>
    </source>
</evidence>
<dbReference type="Gene3D" id="1.20.1060.20">
    <property type="match status" value="1"/>
</dbReference>
<dbReference type="PANTHER" id="PTHR43977">
    <property type="entry name" value="STRUCTURAL MAINTENANCE OF CHROMOSOMES PROTEIN 3"/>
    <property type="match status" value="1"/>
</dbReference>
<keyword evidence="11" id="KW-1185">Reference proteome</keyword>
<dbReference type="GO" id="GO:0032991">
    <property type="term" value="C:protein-containing complex"/>
    <property type="evidence" value="ECO:0007669"/>
    <property type="project" value="UniProtKB-ARBA"/>
</dbReference>
<dbReference type="PROSITE" id="PS50011">
    <property type="entry name" value="PROTEIN_KINASE_DOM"/>
    <property type="match status" value="1"/>
</dbReference>
<dbReference type="STRING" id="7209.A0A1I7VKH1"/>
<evidence type="ECO:0000256" key="6">
    <source>
        <dbReference type="ARBA" id="ARBA00023054"/>
    </source>
</evidence>
<keyword evidence="6 9" id="KW-0175">Coiled coil</keyword>
<reference evidence="11" key="1">
    <citation type="submission" date="2012-04" db="EMBL/GenBank/DDBJ databases">
        <title>The Genome Sequence of Loa loa.</title>
        <authorList>
            <consortium name="The Broad Institute Genome Sequencing Platform"/>
            <consortium name="Broad Institute Genome Sequencing Center for Infectious Disease"/>
            <person name="Nutman T.B."/>
            <person name="Fink D.L."/>
            <person name="Russ C."/>
            <person name="Young S."/>
            <person name="Zeng Q."/>
            <person name="Gargeya S."/>
            <person name="Alvarado L."/>
            <person name="Berlin A."/>
            <person name="Chapman S.B."/>
            <person name="Chen Z."/>
            <person name="Freedman E."/>
            <person name="Gellesch M."/>
            <person name="Goldberg J."/>
            <person name="Griggs A."/>
            <person name="Gujja S."/>
            <person name="Heilman E.R."/>
            <person name="Heiman D."/>
            <person name="Howarth C."/>
            <person name="Mehta T."/>
            <person name="Neiman D."/>
            <person name="Pearson M."/>
            <person name="Roberts A."/>
            <person name="Saif S."/>
            <person name="Shea T."/>
            <person name="Shenoy N."/>
            <person name="Sisk P."/>
            <person name="Stolte C."/>
            <person name="Sykes S."/>
            <person name="White J."/>
            <person name="Yandava C."/>
            <person name="Haas B."/>
            <person name="Henn M.R."/>
            <person name="Nusbaum C."/>
            <person name="Birren B."/>
        </authorList>
    </citation>
    <scope>NUCLEOTIDE SEQUENCE [LARGE SCALE GENOMIC DNA]</scope>
</reference>
<feature type="coiled-coil region" evidence="9">
    <location>
        <begin position="706"/>
        <end position="733"/>
    </location>
</feature>
<dbReference type="PROSITE" id="PS00108">
    <property type="entry name" value="PROTEIN_KINASE_ST"/>
    <property type="match status" value="1"/>
</dbReference>
<keyword evidence="8" id="KW-0131">Cell cycle</keyword>
<dbReference type="InterPro" id="IPR010935">
    <property type="entry name" value="SMC_hinge"/>
</dbReference>
<dbReference type="GO" id="GO:0005694">
    <property type="term" value="C:chromosome"/>
    <property type="evidence" value="ECO:0007669"/>
    <property type="project" value="InterPro"/>
</dbReference>
<feature type="coiled-coil region" evidence="9">
    <location>
        <begin position="963"/>
        <end position="1011"/>
    </location>
</feature>
<dbReference type="InterPro" id="IPR027417">
    <property type="entry name" value="P-loop_NTPase"/>
</dbReference>
<dbReference type="SUPFAM" id="SSF56112">
    <property type="entry name" value="Protein kinase-like (PK-like)"/>
    <property type="match status" value="1"/>
</dbReference>
<evidence type="ECO:0000256" key="7">
    <source>
        <dbReference type="ARBA" id="ARBA00023242"/>
    </source>
</evidence>
<keyword evidence="7" id="KW-0539">Nucleus</keyword>
<dbReference type="Gene3D" id="1.10.287.1490">
    <property type="match status" value="1"/>
</dbReference>
<dbReference type="Pfam" id="PF06470">
    <property type="entry name" value="SMC_hinge"/>
    <property type="match status" value="1"/>
</dbReference>
<organism evidence="11 12">
    <name type="scientific">Loa loa</name>
    <name type="common">Eye worm</name>
    <name type="synonym">Filaria loa</name>
    <dbReference type="NCBI Taxonomy" id="7209"/>
    <lineage>
        <taxon>Eukaryota</taxon>
        <taxon>Metazoa</taxon>
        <taxon>Ecdysozoa</taxon>
        <taxon>Nematoda</taxon>
        <taxon>Chromadorea</taxon>
        <taxon>Rhabditida</taxon>
        <taxon>Spirurina</taxon>
        <taxon>Spiruromorpha</taxon>
        <taxon>Filarioidea</taxon>
        <taxon>Onchocercidae</taxon>
        <taxon>Loa</taxon>
    </lineage>
</organism>
<dbReference type="WBParaSite" id="EN70_3549">
    <property type="protein sequence ID" value="EN70_3549"/>
    <property type="gene ID" value="EN70_3549"/>
</dbReference>